<reference evidence="2" key="1">
    <citation type="journal article" date="2024" name="Proc. Natl. Acad. Sci. U.S.A.">
        <title>Extraordinary preservation of gene collinearity over three hundred million years revealed in homosporous lycophytes.</title>
        <authorList>
            <person name="Li C."/>
            <person name="Wickell D."/>
            <person name="Kuo L.Y."/>
            <person name="Chen X."/>
            <person name="Nie B."/>
            <person name="Liao X."/>
            <person name="Peng D."/>
            <person name="Ji J."/>
            <person name="Jenkins J."/>
            <person name="Williams M."/>
            <person name="Shu S."/>
            <person name="Plott C."/>
            <person name="Barry K."/>
            <person name="Rajasekar S."/>
            <person name="Grimwood J."/>
            <person name="Han X."/>
            <person name="Sun S."/>
            <person name="Hou Z."/>
            <person name="He W."/>
            <person name="Dai G."/>
            <person name="Sun C."/>
            <person name="Schmutz J."/>
            <person name="Leebens-Mack J.H."/>
            <person name="Li F.W."/>
            <person name="Wang L."/>
        </authorList>
    </citation>
    <scope>NUCLEOTIDE SEQUENCE [LARGE SCALE GENOMIC DNA]</scope>
    <source>
        <strain evidence="2">cv. PW_Plant_1</strain>
    </source>
</reference>
<dbReference type="EMBL" id="CM055102">
    <property type="protein sequence ID" value="KAJ7539441.1"/>
    <property type="molecule type" value="Genomic_DNA"/>
</dbReference>
<sequence length="98" mass="11076">MWLTANRIGEKLEAYFKASSLTFAIQDGPAAGQTVPHVHIHILPRSTGDFEKNDDIYDVIDDKEKDLAEHLNLDQERVNRTFEEMASEASALRALFSD</sequence>
<dbReference type="Proteomes" id="UP001162992">
    <property type="component" value="Chromosome 11"/>
</dbReference>
<comment type="caution">
    <text evidence="1">The sequence shown here is derived from an EMBL/GenBank/DDBJ whole genome shotgun (WGS) entry which is preliminary data.</text>
</comment>
<evidence type="ECO:0000313" key="1">
    <source>
        <dbReference type="EMBL" id="KAJ7539441.1"/>
    </source>
</evidence>
<evidence type="ECO:0000313" key="2">
    <source>
        <dbReference type="Proteomes" id="UP001162992"/>
    </source>
</evidence>
<name>A0ACC2CBN3_DIPCM</name>
<organism evidence="1 2">
    <name type="scientific">Diphasiastrum complanatum</name>
    <name type="common">Issler's clubmoss</name>
    <name type="synonym">Lycopodium complanatum</name>
    <dbReference type="NCBI Taxonomy" id="34168"/>
    <lineage>
        <taxon>Eukaryota</taxon>
        <taxon>Viridiplantae</taxon>
        <taxon>Streptophyta</taxon>
        <taxon>Embryophyta</taxon>
        <taxon>Tracheophyta</taxon>
        <taxon>Lycopodiopsida</taxon>
        <taxon>Lycopodiales</taxon>
        <taxon>Lycopodiaceae</taxon>
        <taxon>Lycopodioideae</taxon>
        <taxon>Diphasiastrum</taxon>
    </lineage>
</organism>
<protein>
    <submittedName>
        <fullName evidence="1">Uncharacterized protein</fullName>
    </submittedName>
</protein>
<keyword evidence="2" id="KW-1185">Reference proteome</keyword>
<proteinExistence type="predicted"/>
<accession>A0ACC2CBN3</accession>
<gene>
    <name evidence="1" type="ORF">O6H91_11G092900</name>
</gene>